<gene>
    <name evidence="3" type="primary">LOC115212254</name>
</gene>
<dbReference type="AlphaFoldDB" id="A0A6P7SG67"/>
<evidence type="ECO:0000313" key="3">
    <source>
        <dbReference type="RefSeq" id="XP_029636953.1"/>
    </source>
</evidence>
<proteinExistence type="predicted"/>
<evidence type="ECO:0000256" key="1">
    <source>
        <dbReference type="SAM" id="MobiDB-lite"/>
    </source>
</evidence>
<dbReference type="Proteomes" id="UP000515154">
    <property type="component" value="Linkage group LG5"/>
</dbReference>
<name>A0A6P7SG67_9MOLL</name>
<dbReference type="PANTHER" id="PTHR46060">
    <property type="entry name" value="MARINER MOS1 TRANSPOSASE-LIKE PROTEIN"/>
    <property type="match status" value="1"/>
</dbReference>
<feature type="compositionally biased region" description="Basic and acidic residues" evidence="1">
    <location>
        <begin position="24"/>
        <end position="35"/>
    </location>
</feature>
<dbReference type="KEGG" id="osn:115212254"/>
<protein>
    <submittedName>
        <fullName evidence="3">Uncharacterized protein LOC115212254</fullName>
    </submittedName>
</protein>
<organism evidence="2 3">
    <name type="scientific">Octopus sinensis</name>
    <name type="common">East Asian common octopus</name>
    <dbReference type="NCBI Taxonomy" id="2607531"/>
    <lineage>
        <taxon>Eukaryota</taxon>
        <taxon>Metazoa</taxon>
        <taxon>Spiralia</taxon>
        <taxon>Lophotrochozoa</taxon>
        <taxon>Mollusca</taxon>
        <taxon>Cephalopoda</taxon>
        <taxon>Coleoidea</taxon>
        <taxon>Octopodiformes</taxon>
        <taxon>Octopoda</taxon>
        <taxon>Incirrata</taxon>
        <taxon>Octopodidae</taxon>
        <taxon>Octopus</taxon>
    </lineage>
</organism>
<accession>A0A6P7SG67</accession>
<dbReference type="RefSeq" id="XP_029636953.1">
    <property type="nucleotide sequence ID" value="XM_029781093.1"/>
</dbReference>
<sequence length="139" mass="15666">MVATLGDDAPALSAVQKWAAEFRRERDNLEDDPRSGRPATATTEKNIDCVHNMLMDDRQLTMNQIVNVINITCEKVKNILNNELGKTKVSAWWVPRLLIRNQKCTSLITSQRNLISLKAAPADFLESFLSQDDCFDSSL</sequence>
<reference evidence="3" key="1">
    <citation type="submission" date="2025-08" db="UniProtKB">
        <authorList>
            <consortium name="RefSeq"/>
        </authorList>
    </citation>
    <scope>IDENTIFICATION</scope>
</reference>
<evidence type="ECO:0000313" key="2">
    <source>
        <dbReference type="Proteomes" id="UP000515154"/>
    </source>
</evidence>
<dbReference type="PANTHER" id="PTHR46060:SF1">
    <property type="entry name" value="MARINER MOS1 TRANSPOSASE-LIKE PROTEIN"/>
    <property type="match status" value="1"/>
</dbReference>
<feature type="region of interest" description="Disordered" evidence="1">
    <location>
        <begin position="24"/>
        <end position="43"/>
    </location>
</feature>
<dbReference type="InterPro" id="IPR052709">
    <property type="entry name" value="Transposase-MT_Hybrid"/>
</dbReference>
<keyword evidence="2" id="KW-1185">Reference proteome</keyword>